<dbReference type="Proteomes" id="UP000602510">
    <property type="component" value="Unassembled WGS sequence"/>
</dbReference>
<sequence>MNVKAYFGVILAAAIALSTSAQRSCAGQPCGYMESSRNPALGACCSKPISANAVARAVTLVHRARLE</sequence>
<protein>
    <recommendedName>
        <fullName evidence="4">PcF and SCR74-like cys-rich secreted peptide</fullName>
    </recommendedName>
</protein>
<organism evidence="2 3">
    <name type="scientific">Phytophthora infestans</name>
    <name type="common">Potato late blight agent</name>
    <name type="synonym">Botrytis infestans</name>
    <dbReference type="NCBI Taxonomy" id="4787"/>
    <lineage>
        <taxon>Eukaryota</taxon>
        <taxon>Sar</taxon>
        <taxon>Stramenopiles</taxon>
        <taxon>Oomycota</taxon>
        <taxon>Peronosporomycetes</taxon>
        <taxon>Peronosporales</taxon>
        <taxon>Peronosporaceae</taxon>
        <taxon>Phytophthora</taxon>
    </lineage>
</organism>
<name>A0A833T2B8_PHYIN</name>
<feature type="signal peptide" evidence="1">
    <location>
        <begin position="1"/>
        <end position="21"/>
    </location>
</feature>
<dbReference type="AlphaFoldDB" id="A0A833T2B8"/>
<feature type="chain" id="PRO_5032871365" description="PcF and SCR74-like cys-rich secreted peptide" evidence="1">
    <location>
        <begin position="22"/>
        <end position="67"/>
    </location>
</feature>
<evidence type="ECO:0008006" key="4">
    <source>
        <dbReference type="Google" id="ProtNLM"/>
    </source>
</evidence>
<reference evidence="2" key="1">
    <citation type="submission" date="2020-04" db="EMBL/GenBank/DDBJ databases">
        <title>Hybrid Assembly of Korean Phytophthora infestans isolates.</title>
        <authorList>
            <person name="Prokchorchik M."/>
            <person name="Lee Y."/>
            <person name="Seo J."/>
            <person name="Cho J.-H."/>
            <person name="Park Y.-E."/>
            <person name="Jang D.-C."/>
            <person name="Im J.-S."/>
            <person name="Choi J.-G."/>
            <person name="Park H.-J."/>
            <person name="Lee G.-B."/>
            <person name="Lee Y.-G."/>
            <person name="Hong S.-Y."/>
            <person name="Cho K."/>
            <person name="Sohn K.H."/>
        </authorList>
    </citation>
    <scope>NUCLEOTIDE SEQUENCE</scope>
    <source>
        <strain evidence="2">KR_1_A1</strain>
    </source>
</reference>
<accession>A0A833T2B8</accession>
<proteinExistence type="predicted"/>
<evidence type="ECO:0000313" key="2">
    <source>
        <dbReference type="EMBL" id="KAF4044923.1"/>
    </source>
</evidence>
<keyword evidence="1" id="KW-0732">Signal</keyword>
<comment type="caution">
    <text evidence="2">The sequence shown here is derived from an EMBL/GenBank/DDBJ whole genome shotgun (WGS) entry which is preliminary data.</text>
</comment>
<dbReference type="EMBL" id="WSZM01000058">
    <property type="protein sequence ID" value="KAF4044923.1"/>
    <property type="molecule type" value="Genomic_DNA"/>
</dbReference>
<gene>
    <name evidence="2" type="ORF">GN244_ATG02842</name>
</gene>
<evidence type="ECO:0000256" key="1">
    <source>
        <dbReference type="SAM" id="SignalP"/>
    </source>
</evidence>
<keyword evidence="3" id="KW-1185">Reference proteome</keyword>
<evidence type="ECO:0000313" key="3">
    <source>
        <dbReference type="Proteomes" id="UP000602510"/>
    </source>
</evidence>